<sequence>MKPKIYLAGGFKGGWQKKVTKELSSDFILFNPEEHKLTESEKYTAWDLFHVDKCDILLGYMTKDNPSGYGLALEIGYAKAKGKLIILIDEKSPSDSLFEKYFLICKESSDVNFETLENAINYIKKFNN</sequence>
<evidence type="ECO:0000313" key="1">
    <source>
        <dbReference type="EMBL" id="GGX19285.1"/>
    </source>
</evidence>
<dbReference type="EMBL" id="BMWS01000012">
    <property type="protein sequence ID" value="GGX19285.1"/>
    <property type="molecule type" value="Genomic_DNA"/>
</dbReference>
<evidence type="ECO:0000313" key="2">
    <source>
        <dbReference type="Proteomes" id="UP000601108"/>
    </source>
</evidence>
<reference evidence="1 2" key="1">
    <citation type="journal article" date="2014" name="Int. J. Syst. Evol. Microbiol.">
        <title>Complete genome sequence of Corynebacterium casei LMG S-19264T (=DSM 44701T), isolated from a smear-ripened cheese.</title>
        <authorList>
            <consortium name="US DOE Joint Genome Institute (JGI-PGF)"/>
            <person name="Walter F."/>
            <person name="Albersmeier A."/>
            <person name="Kalinowski J."/>
            <person name="Ruckert C."/>
        </authorList>
    </citation>
    <scope>NUCLEOTIDE SEQUENCE [LARGE SCALE GENOMIC DNA]</scope>
    <source>
        <strain evidence="1 2">KCTC 12285</strain>
    </source>
</reference>
<dbReference type="AlphaFoldDB" id="A0A918JUL7"/>
<accession>A0A918JUL7</accession>
<evidence type="ECO:0008006" key="3">
    <source>
        <dbReference type="Google" id="ProtNLM"/>
    </source>
</evidence>
<dbReference type="RefSeq" id="WP_027413859.1">
    <property type="nucleotide sequence ID" value="NZ_BMWS01000012.1"/>
</dbReference>
<protein>
    <recommendedName>
        <fullName evidence="3">Nucleoside 2-deoxyribosyltransferase</fullName>
    </recommendedName>
</protein>
<dbReference type="Gene3D" id="3.40.50.450">
    <property type="match status" value="1"/>
</dbReference>
<proteinExistence type="predicted"/>
<dbReference type="SUPFAM" id="SSF52309">
    <property type="entry name" value="N-(deoxy)ribosyltransferase-like"/>
    <property type="match status" value="1"/>
</dbReference>
<keyword evidence="2" id="KW-1185">Reference proteome</keyword>
<organism evidence="1 2">
    <name type="scientific">Aquimarina muelleri</name>
    <dbReference type="NCBI Taxonomy" id="279356"/>
    <lineage>
        <taxon>Bacteria</taxon>
        <taxon>Pseudomonadati</taxon>
        <taxon>Bacteroidota</taxon>
        <taxon>Flavobacteriia</taxon>
        <taxon>Flavobacteriales</taxon>
        <taxon>Flavobacteriaceae</taxon>
        <taxon>Aquimarina</taxon>
    </lineage>
</organism>
<dbReference type="InterPro" id="IPR039470">
    <property type="entry name" value="Nuc_deoxyri_tr2"/>
</dbReference>
<gene>
    <name evidence="1" type="ORF">GCM10007384_20790</name>
</gene>
<comment type="caution">
    <text evidence="1">The sequence shown here is derived from an EMBL/GenBank/DDBJ whole genome shotgun (WGS) entry which is preliminary data.</text>
</comment>
<dbReference type="Proteomes" id="UP000601108">
    <property type="component" value="Unassembled WGS sequence"/>
</dbReference>
<name>A0A918JUL7_9FLAO</name>
<dbReference type="Pfam" id="PF15891">
    <property type="entry name" value="Nuc_deoxyri_tr2"/>
    <property type="match status" value="1"/>
</dbReference>